<dbReference type="EMBL" id="DTBE01000001">
    <property type="protein sequence ID" value="HGQ59104.1"/>
    <property type="molecule type" value="Genomic_DNA"/>
</dbReference>
<dbReference type="EMBL" id="DTBJ01000051">
    <property type="protein sequence ID" value="HGM59066.1"/>
    <property type="molecule type" value="Genomic_DNA"/>
</dbReference>
<protein>
    <submittedName>
        <fullName evidence="2">Cation:proton antiporter</fullName>
    </submittedName>
</protein>
<evidence type="ECO:0000256" key="1">
    <source>
        <dbReference type="SAM" id="Phobius"/>
    </source>
</evidence>
<reference evidence="2" key="1">
    <citation type="journal article" date="2020" name="mSystems">
        <title>Genome- and Community-Level Interaction Insights into Carbon Utilization and Element Cycling Functions of Hydrothermarchaeota in Hydrothermal Sediment.</title>
        <authorList>
            <person name="Zhou Z."/>
            <person name="Liu Y."/>
            <person name="Xu W."/>
            <person name="Pan J."/>
            <person name="Luo Z.H."/>
            <person name="Li M."/>
        </authorList>
    </citation>
    <scope>NUCLEOTIDE SEQUENCE [LARGE SCALE GENOMIC DNA]</scope>
    <source>
        <strain evidence="3">SpSt-638</strain>
        <strain evidence="2">SpSt-642</strain>
    </source>
</reference>
<dbReference type="GO" id="GO:0015385">
    <property type="term" value="F:sodium:proton antiporter activity"/>
    <property type="evidence" value="ECO:0007669"/>
    <property type="project" value="TreeGrafter"/>
</dbReference>
<dbReference type="PANTHER" id="PTHR34703:SF1">
    <property type="entry name" value="ANTIPORTER SUBUNIT MNHG2-RELATED"/>
    <property type="match status" value="1"/>
</dbReference>
<keyword evidence="1" id="KW-0472">Membrane</keyword>
<evidence type="ECO:0000313" key="3">
    <source>
        <dbReference type="EMBL" id="HGQ59104.1"/>
    </source>
</evidence>
<dbReference type="AlphaFoldDB" id="A0A7C4H9T3"/>
<sequence length="128" mass="13634">MFEIVLITIGLALIVLGAISDLIGSIGLNRFKNFYLRLHAATVGTIWGAFVPIIGSSIIALFYKPLGTYRFFVAGASLVTAVLILLLAPAGSHALARATHRAGIAKVEPCIVDHLDESMCVKRGDVND</sequence>
<accession>A0A7C4H9T3</accession>
<feature type="transmembrane region" description="Helical" evidence="1">
    <location>
        <begin position="40"/>
        <end position="63"/>
    </location>
</feature>
<name>A0A7C4H9T3_STAMA</name>
<feature type="transmembrane region" description="Helical" evidence="1">
    <location>
        <begin position="6"/>
        <end position="28"/>
    </location>
</feature>
<dbReference type="Pfam" id="PF03334">
    <property type="entry name" value="PhaG_MnhG_YufB"/>
    <property type="match status" value="1"/>
</dbReference>
<comment type="caution">
    <text evidence="2">The sequence shown here is derived from an EMBL/GenBank/DDBJ whole genome shotgun (WGS) entry which is preliminary data.</text>
</comment>
<proteinExistence type="predicted"/>
<evidence type="ECO:0000313" key="2">
    <source>
        <dbReference type="EMBL" id="HGM59066.1"/>
    </source>
</evidence>
<dbReference type="InterPro" id="IPR005133">
    <property type="entry name" value="PhaG_MnhG_YufB"/>
</dbReference>
<organism evidence="2">
    <name type="scientific">Staphylothermus marinus</name>
    <dbReference type="NCBI Taxonomy" id="2280"/>
    <lineage>
        <taxon>Archaea</taxon>
        <taxon>Thermoproteota</taxon>
        <taxon>Thermoprotei</taxon>
        <taxon>Desulfurococcales</taxon>
        <taxon>Desulfurococcaceae</taxon>
        <taxon>Staphylothermus</taxon>
    </lineage>
</organism>
<keyword evidence="1" id="KW-1133">Transmembrane helix</keyword>
<dbReference type="NCBIfam" id="TIGR01300">
    <property type="entry name" value="CPA3_mnhG_phaG"/>
    <property type="match status" value="1"/>
</dbReference>
<keyword evidence="1" id="KW-0812">Transmembrane</keyword>
<feature type="transmembrane region" description="Helical" evidence="1">
    <location>
        <begin position="69"/>
        <end position="88"/>
    </location>
</feature>
<dbReference type="PANTHER" id="PTHR34703">
    <property type="entry name" value="ANTIPORTER SUBUNIT MNHG2-RELATED"/>
    <property type="match status" value="1"/>
</dbReference>
<gene>
    <name evidence="3" type="ORF">ENU09_00035</name>
    <name evidence="2" type="ORF">ENU14_05755</name>
</gene>